<dbReference type="Gene3D" id="2.140.10.20">
    <property type="entry name" value="C-terminal (heme d1) domain of cytochrome cd1-nitrite reductase"/>
    <property type="match status" value="1"/>
</dbReference>
<dbReference type="GO" id="GO:0009055">
    <property type="term" value="F:electron transfer activity"/>
    <property type="evidence" value="ECO:0007669"/>
    <property type="project" value="InterPro"/>
</dbReference>
<keyword evidence="7" id="KW-1185">Reference proteome</keyword>
<keyword evidence="3 4" id="KW-0408">Iron</keyword>
<dbReference type="GO" id="GO:0020037">
    <property type="term" value="F:heme binding"/>
    <property type="evidence" value="ECO:0007669"/>
    <property type="project" value="InterPro"/>
</dbReference>
<dbReference type="InterPro" id="IPR036909">
    <property type="entry name" value="Cyt_c-like_dom_sf"/>
</dbReference>
<dbReference type="PROSITE" id="PS51007">
    <property type="entry name" value="CYTC"/>
    <property type="match status" value="1"/>
</dbReference>
<gene>
    <name evidence="6" type="ordered locus">MGMSRv2__1391</name>
</gene>
<proteinExistence type="predicted"/>
<dbReference type="EMBL" id="HG794546">
    <property type="protein sequence ID" value="CDK98606.1"/>
    <property type="molecule type" value="Genomic_DNA"/>
</dbReference>
<dbReference type="KEGG" id="mgy:MGMSRv2__1391"/>
<accession>V6F2S9</accession>
<evidence type="ECO:0000313" key="7">
    <source>
        <dbReference type="Proteomes" id="UP000018922"/>
    </source>
</evidence>
<dbReference type="InterPro" id="IPR011048">
    <property type="entry name" value="Haem_d1_sf"/>
</dbReference>
<dbReference type="GO" id="GO:0046872">
    <property type="term" value="F:metal ion binding"/>
    <property type="evidence" value="ECO:0007669"/>
    <property type="project" value="UniProtKB-KW"/>
</dbReference>
<dbReference type="SUPFAM" id="SSF51004">
    <property type="entry name" value="C-terminal (heme d1) domain of cytochrome cd1-nitrite reductase"/>
    <property type="match status" value="1"/>
</dbReference>
<protein>
    <recommendedName>
        <fullName evidence="5">Cytochrome c domain-containing protein</fullName>
    </recommendedName>
</protein>
<dbReference type="Proteomes" id="UP000018922">
    <property type="component" value="Chromosome I"/>
</dbReference>
<dbReference type="PANTHER" id="PTHR47197">
    <property type="entry name" value="PROTEIN NIRF"/>
    <property type="match status" value="1"/>
</dbReference>
<keyword evidence="2 4" id="KW-0479">Metal-binding</keyword>
<keyword evidence="1 4" id="KW-0349">Heme</keyword>
<dbReference type="Gene3D" id="1.10.760.10">
    <property type="entry name" value="Cytochrome c-like domain"/>
    <property type="match status" value="1"/>
</dbReference>
<evidence type="ECO:0000256" key="3">
    <source>
        <dbReference type="ARBA" id="ARBA00023004"/>
    </source>
</evidence>
<evidence type="ECO:0000313" key="6">
    <source>
        <dbReference type="EMBL" id="CDK98606.1"/>
    </source>
</evidence>
<reference evidence="6 7" key="1">
    <citation type="journal article" date="2014" name="Genome Announc.">
        <title>Complete genome sequence of Magnetospirillum gryphiswaldense MSR-1.</title>
        <authorList>
            <person name="Wang X."/>
            <person name="Wang Q."/>
            <person name="Zhang W."/>
            <person name="Wang Y."/>
            <person name="Li L."/>
            <person name="Wen T."/>
            <person name="Zhang T."/>
            <person name="Zhang Y."/>
            <person name="Xu J."/>
            <person name="Hu J."/>
            <person name="Li S."/>
            <person name="Liu L."/>
            <person name="Liu J."/>
            <person name="Jiang W."/>
            <person name="Tian J."/>
            <person name="Li Y."/>
            <person name="Schuler D."/>
            <person name="Wang L."/>
            <person name="Li J."/>
        </authorList>
    </citation>
    <scope>NUCLEOTIDE SEQUENCE [LARGE SCALE GENOMIC DNA]</scope>
    <source>
        <strain evidence="7">DSM 6361 / JCM 21280 / NBRC 15271 / MSR-1</strain>
    </source>
</reference>
<dbReference type="InterPro" id="IPR009056">
    <property type="entry name" value="Cyt_c-like_dom"/>
</dbReference>
<dbReference type="CDD" id="cd20777">
    <property type="entry name" value="8prop_heme-binding_NirN"/>
    <property type="match status" value="1"/>
</dbReference>
<feature type="domain" description="Cytochrome c" evidence="5">
    <location>
        <begin position="58"/>
        <end position="136"/>
    </location>
</feature>
<dbReference type="InterPro" id="IPR051200">
    <property type="entry name" value="Host-pathogen_enzymatic-act"/>
</dbReference>
<organism evidence="6 7">
    <name type="scientific">Magnetospirillum gryphiswaldense (strain DSM 6361 / JCM 21280 / NBRC 15271 / MSR-1)</name>
    <dbReference type="NCBI Taxonomy" id="431944"/>
    <lineage>
        <taxon>Bacteria</taxon>
        <taxon>Pseudomonadati</taxon>
        <taxon>Pseudomonadota</taxon>
        <taxon>Alphaproteobacteria</taxon>
        <taxon>Rhodospirillales</taxon>
        <taxon>Rhodospirillaceae</taxon>
        <taxon>Magnetospirillum</taxon>
    </lineage>
</organism>
<dbReference type="Pfam" id="PF13442">
    <property type="entry name" value="Cytochrome_CBB3"/>
    <property type="match status" value="1"/>
</dbReference>
<dbReference type="InterPro" id="IPR003143">
    <property type="entry name" value="Cyt_cd1_C_sf"/>
</dbReference>
<dbReference type="SUPFAM" id="SSF46626">
    <property type="entry name" value="Cytochrome c"/>
    <property type="match status" value="1"/>
</dbReference>
<dbReference type="eggNOG" id="COG3391">
    <property type="taxonomic scope" value="Bacteria"/>
</dbReference>
<evidence type="ECO:0000256" key="2">
    <source>
        <dbReference type="ARBA" id="ARBA00022723"/>
    </source>
</evidence>
<dbReference type="eggNOG" id="COG2010">
    <property type="taxonomic scope" value="Bacteria"/>
</dbReference>
<evidence type="ECO:0000256" key="4">
    <source>
        <dbReference type="PROSITE-ProRule" id="PRU00433"/>
    </source>
</evidence>
<dbReference type="PANTHER" id="PTHR47197:SF3">
    <property type="entry name" value="DIHYDRO-HEME D1 DEHYDROGENASE"/>
    <property type="match status" value="1"/>
</dbReference>
<dbReference type="Pfam" id="PF02239">
    <property type="entry name" value="Cytochrom_D1"/>
    <property type="match status" value="1"/>
</dbReference>
<sequence>MMRSFPIPSVIPAPPSVIPAPLSVIPAQAGIQESRKSRWCPSWMPAFAGMTMLLATPALATDVNRLYTETCAACHGADRLGAIGPALLPENLGRLKQAEAEKVVAEGRDATQMPAFKDQLSADQIKALVKLVYSPVPALPLWGAEEIKASHLEVTKAADLPAKPPFKADPLNLFTVVEGGDHHVSIVDGDHMKPLYRFQSRFALHGGAKYSPDGRFVYFASRDGWISKVDMWTGKLMAEIRAGINTRNVAVSDDGRFLMVGNVLPHTLVALDASDLSLMQVIPVEGDGKTSRVSAVYTAPPRHSFIVALRDLEEIWEIPYADDAAPVINGLAHSREKGLEEGIGPQGRFGALRIRTPDYLDDFFFDPGYERVMGASRDGKKGMVVDLDLKRKVADLDLGGMPHLGSGIVFKQGDRYLMATPHLKEAMVSIIDMTTWETVKRIPTLGPGFFMRGHENSPYAWVDVSMGKEKDAMQIIDTRTLEIVKTIRPAPGKLTRHVEFNRDGSKLLLSLSEKDGAVMVLDAKTFAEEKRLPMSAPIGKYNVWNKINYSSGTSH</sequence>
<dbReference type="HOGENOM" id="CLU_025262_1_0_5"/>
<evidence type="ECO:0000259" key="5">
    <source>
        <dbReference type="PROSITE" id="PS51007"/>
    </source>
</evidence>
<name>V6F2S9_MAGGM</name>
<dbReference type="STRING" id="1430440.MGMSRv2__1391"/>
<dbReference type="AlphaFoldDB" id="V6F2S9"/>
<evidence type="ECO:0000256" key="1">
    <source>
        <dbReference type="ARBA" id="ARBA00022617"/>
    </source>
</evidence>